<sequence length="188" mass="20854">MLKRVIAYAHELLENSVKPGETVIDGTCGNGNDSLFLSNLVGSDGNVLAFDIQEQAINNTRKLLENEAKNNVTLIQESHHKILEYLNEDQRERIGGAIFNLGYLPGSDKEIITKPESTISAIEVIGSFLKPGGIIVLVVYHGHPGGELEKEELLNHLGKYDQKKFNVVRYGFINQKNSPPFVLAIEKK</sequence>
<dbReference type="AlphaFoldDB" id="A0A6A8DP12"/>
<name>A0A6A8DP12_9BACI</name>
<dbReference type="CDD" id="cd02440">
    <property type="entry name" value="AdoMet_MTases"/>
    <property type="match status" value="1"/>
</dbReference>
<dbReference type="Proteomes" id="UP000799092">
    <property type="component" value="Unassembled WGS sequence"/>
</dbReference>
<keyword evidence="1" id="KW-0808">Transferase</keyword>
<evidence type="ECO:0000313" key="1">
    <source>
        <dbReference type="EMBL" id="MRH44797.1"/>
    </source>
</evidence>
<dbReference type="OrthoDB" id="9792989at2"/>
<proteinExistence type="predicted"/>
<comment type="caution">
    <text evidence="1">The sequence shown here is derived from an EMBL/GenBank/DDBJ whole genome shotgun (WGS) entry which is preliminary data.</text>
</comment>
<reference evidence="1" key="1">
    <citation type="submission" date="2019-11" db="EMBL/GenBank/DDBJ databases">
        <authorList>
            <person name="Li J."/>
        </authorList>
    </citation>
    <scope>NUCLEOTIDE SEQUENCE</scope>
    <source>
        <strain evidence="1">B6B</strain>
    </source>
</reference>
<dbReference type="PANTHER" id="PTHR35276">
    <property type="entry name" value="S-ADENOSYL-L-METHIONINE-DEPENDENT METHYLTRANSFERASES SUPERFAMILY PROTEIN"/>
    <property type="match status" value="1"/>
</dbReference>
<keyword evidence="1" id="KW-0489">Methyltransferase</keyword>
<dbReference type="PANTHER" id="PTHR35276:SF1">
    <property type="entry name" value="TRNA (MNM(5)S(2)U34)-METHYLTRANSFERASE, CHLOROPLASTIC"/>
    <property type="match status" value="1"/>
</dbReference>
<dbReference type="EMBL" id="WJNG01000018">
    <property type="protein sequence ID" value="MRH44797.1"/>
    <property type="molecule type" value="Genomic_DNA"/>
</dbReference>
<dbReference type="InterPro" id="IPR010719">
    <property type="entry name" value="MnmM_MeTrfase"/>
</dbReference>
<dbReference type="InterPro" id="IPR029063">
    <property type="entry name" value="SAM-dependent_MTases_sf"/>
</dbReference>
<accession>A0A6A8DP12</accession>
<dbReference type="GO" id="GO:0008168">
    <property type="term" value="F:methyltransferase activity"/>
    <property type="evidence" value="ECO:0007669"/>
    <property type="project" value="UniProtKB-KW"/>
</dbReference>
<organism evidence="1 2">
    <name type="scientific">Aquibacillus halophilus</name>
    <dbReference type="NCBI Taxonomy" id="930132"/>
    <lineage>
        <taxon>Bacteria</taxon>
        <taxon>Bacillati</taxon>
        <taxon>Bacillota</taxon>
        <taxon>Bacilli</taxon>
        <taxon>Bacillales</taxon>
        <taxon>Bacillaceae</taxon>
        <taxon>Aquibacillus</taxon>
    </lineage>
</organism>
<dbReference type="Pfam" id="PF06962">
    <property type="entry name" value="rRNA_methylase"/>
    <property type="match status" value="1"/>
</dbReference>
<dbReference type="GO" id="GO:0032259">
    <property type="term" value="P:methylation"/>
    <property type="evidence" value="ECO:0007669"/>
    <property type="project" value="UniProtKB-KW"/>
</dbReference>
<dbReference type="SUPFAM" id="SSF53335">
    <property type="entry name" value="S-adenosyl-L-methionine-dependent methyltransferases"/>
    <property type="match status" value="1"/>
</dbReference>
<gene>
    <name evidence="1" type="ORF">GH741_19285</name>
</gene>
<evidence type="ECO:0000313" key="2">
    <source>
        <dbReference type="Proteomes" id="UP000799092"/>
    </source>
</evidence>
<protein>
    <submittedName>
        <fullName evidence="1">Methyltransferase domain-containing protein</fullName>
    </submittedName>
</protein>
<dbReference type="Gene3D" id="3.40.50.150">
    <property type="entry name" value="Vaccinia Virus protein VP39"/>
    <property type="match status" value="1"/>
</dbReference>
<dbReference type="RefSeq" id="WP_153738394.1">
    <property type="nucleotide sequence ID" value="NZ_WJNG01000018.1"/>
</dbReference>
<keyword evidence="2" id="KW-1185">Reference proteome</keyword>